<dbReference type="PROSITE" id="PS50893">
    <property type="entry name" value="ABC_TRANSPORTER_2"/>
    <property type="match status" value="1"/>
</dbReference>
<evidence type="ECO:0000313" key="14">
    <source>
        <dbReference type="EMBL" id="KAK2190731.1"/>
    </source>
</evidence>
<dbReference type="InterPro" id="IPR039421">
    <property type="entry name" value="Type_1_exporter"/>
</dbReference>
<evidence type="ECO:0000256" key="8">
    <source>
        <dbReference type="ARBA" id="ARBA00041016"/>
    </source>
</evidence>
<evidence type="ECO:0000256" key="6">
    <source>
        <dbReference type="ARBA" id="ARBA00022989"/>
    </source>
</evidence>
<feature type="transmembrane region" description="Helical" evidence="11">
    <location>
        <begin position="242"/>
        <end position="261"/>
    </location>
</feature>
<dbReference type="GO" id="GO:0006879">
    <property type="term" value="P:intracellular iron ion homeostasis"/>
    <property type="evidence" value="ECO:0007669"/>
    <property type="project" value="TreeGrafter"/>
</dbReference>
<feature type="transmembrane region" description="Helical" evidence="11">
    <location>
        <begin position="131"/>
        <end position="150"/>
    </location>
</feature>
<dbReference type="CDD" id="cd18582">
    <property type="entry name" value="ABC_6TM_ATM1_ABCB7"/>
    <property type="match status" value="1"/>
</dbReference>
<dbReference type="SMART" id="SM00382">
    <property type="entry name" value="AAA"/>
    <property type="match status" value="1"/>
</dbReference>
<gene>
    <name evidence="14" type="ORF">NP493_71g01009</name>
</gene>
<sequence>MSGMVGRKVQGHVCHTNRAYTFTKSSRLYARLFRQLRRTPPGRRGCFHPGASFIARDVIQLNKNVSGWVMIRSMLTYVWPKDKPGMRIRVILAVCLLVGAKLVNVQVPFLFKYLVDYMNNPDNMLNLATPQGTILTVAATLTIGYGIARIGSSAMNELRNAVFAKVAQSSIRRIARRVFLHLHNLDLSFHLSRQTGALSKAIDRGTRGINFVLGALVFNVVPTILEVSLVTAILYHQCGVKFAAVTVGCVGVYTIFTLAITQWRTKFRVQMNEADQQAGNKAIDSLINYETVKYFNNEVWEANRYDKHLAKFEEASLKTTTSLALLNWGQATIFSLGLTSIMYLATNGIVAGKWHRTMTVGDLVMVNGLLFQLSIPLNFLGFRVPGEKPRWYLIEQNVAGAPPLDVTRENATVTFEDVVFGYVKGKNILQGITFTVPAGKKIAIVGGSGSGKSTIVRLLYRFFEPQSGRVLVNNQDIHAVDIVSLRKAIGVVPQDSVLFHDTIFYNLQYGKIDATTQEVFEAARMAEIHHSIQGMPQKYETQVGERGLKLSGGEKQRVAIARAILKNPPILIYDEATSSLDSITENKILQALKRVTQNRTTIVIAHRLATVVDADIILVLKNGRVAEQGNHFSLISNPDSFYSELWRKQNQPVEEVQVEGETIGEDVDKQAK</sequence>
<feature type="transmembrane region" description="Helical" evidence="11">
    <location>
        <begin position="325"/>
        <end position="344"/>
    </location>
</feature>
<evidence type="ECO:0000256" key="10">
    <source>
        <dbReference type="ARBA" id="ARBA00048046"/>
    </source>
</evidence>
<organism evidence="14 15">
    <name type="scientific">Ridgeia piscesae</name>
    <name type="common">Tubeworm</name>
    <dbReference type="NCBI Taxonomy" id="27915"/>
    <lineage>
        <taxon>Eukaryota</taxon>
        <taxon>Metazoa</taxon>
        <taxon>Spiralia</taxon>
        <taxon>Lophotrochozoa</taxon>
        <taxon>Annelida</taxon>
        <taxon>Polychaeta</taxon>
        <taxon>Sedentaria</taxon>
        <taxon>Canalipalpata</taxon>
        <taxon>Sabellida</taxon>
        <taxon>Siboglinidae</taxon>
        <taxon>Ridgeia</taxon>
    </lineage>
</organism>
<comment type="catalytic activity">
    <reaction evidence="10">
        <text>(glutathione)4[2Fe(III)-2S] cluster(in) + ATP + H2O = (glutathione)4[2Fe(III)-2S] cluster(out) + ADP + phosphate + H(+)</text>
        <dbReference type="Rhea" id="RHEA:67028"/>
        <dbReference type="ChEBI" id="CHEBI:15377"/>
        <dbReference type="ChEBI" id="CHEBI:15378"/>
        <dbReference type="ChEBI" id="CHEBI:30616"/>
        <dbReference type="ChEBI" id="CHEBI:43474"/>
        <dbReference type="ChEBI" id="CHEBI:167627"/>
        <dbReference type="ChEBI" id="CHEBI:456216"/>
    </reaction>
    <physiologicalReaction direction="left-to-right" evidence="10">
        <dbReference type="Rhea" id="RHEA:67029"/>
    </physiologicalReaction>
</comment>
<comment type="caution">
    <text evidence="14">The sequence shown here is derived from an EMBL/GenBank/DDBJ whole genome shotgun (WGS) entry which is preliminary data.</text>
</comment>
<keyword evidence="3 11" id="KW-0812">Transmembrane</keyword>
<dbReference type="GO" id="GO:0140359">
    <property type="term" value="F:ABC-type transporter activity"/>
    <property type="evidence" value="ECO:0007669"/>
    <property type="project" value="InterPro"/>
</dbReference>
<evidence type="ECO:0000256" key="3">
    <source>
        <dbReference type="ARBA" id="ARBA00022692"/>
    </source>
</evidence>
<feature type="domain" description="ABC transporter" evidence="12">
    <location>
        <begin position="413"/>
        <end position="647"/>
    </location>
</feature>
<dbReference type="PROSITE" id="PS50929">
    <property type="entry name" value="ABC_TM1F"/>
    <property type="match status" value="1"/>
</dbReference>
<dbReference type="Gene3D" id="3.40.50.300">
    <property type="entry name" value="P-loop containing nucleotide triphosphate hydrolases"/>
    <property type="match status" value="1"/>
</dbReference>
<feature type="transmembrane region" description="Helical" evidence="11">
    <location>
        <begin position="209"/>
        <end position="236"/>
    </location>
</feature>
<feature type="domain" description="ABC transmembrane type-1" evidence="13">
    <location>
        <begin position="91"/>
        <end position="381"/>
    </location>
</feature>
<dbReference type="SUPFAM" id="SSF90123">
    <property type="entry name" value="ABC transporter transmembrane region"/>
    <property type="match status" value="1"/>
</dbReference>
<keyword evidence="6 11" id="KW-1133">Transmembrane helix</keyword>
<dbReference type="InterPro" id="IPR003439">
    <property type="entry name" value="ABC_transporter-like_ATP-bd"/>
</dbReference>
<dbReference type="Proteomes" id="UP001209878">
    <property type="component" value="Unassembled WGS sequence"/>
</dbReference>
<evidence type="ECO:0000313" key="15">
    <source>
        <dbReference type="Proteomes" id="UP001209878"/>
    </source>
</evidence>
<dbReference type="PANTHER" id="PTHR24221">
    <property type="entry name" value="ATP-BINDING CASSETTE SUB-FAMILY B"/>
    <property type="match status" value="1"/>
</dbReference>
<protein>
    <recommendedName>
        <fullName evidence="8">Iron-sulfur clusters transporter ABCB7, mitochondrial</fullName>
    </recommendedName>
    <alternativeName>
        <fullName evidence="9">ATP-binding cassette sub-family B member 7, mitochondrial</fullName>
    </alternativeName>
</protein>
<dbReference type="GO" id="GO:0005524">
    <property type="term" value="F:ATP binding"/>
    <property type="evidence" value="ECO:0007669"/>
    <property type="project" value="UniProtKB-KW"/>
</dbReference>
<dbReference type="SUPFAM" id="SSF52540">
    <property type="entry name" value="P-loop containing nucleoside triphosphate hydrolases"/>
    <property type="match status" value="1"/>
</dbReference>
<evidence type="ECO:0000256" key="7">
    <source>
        <dbReference type="ARBA" id="ARBA00023136"/>
    </source>
</evidence>
<keyword evidence="2" id="KW-0813">Transport</keyword>
<proteinExistence type="predicted"/>
<evidence type="ECO:0000259" key="13">
    <source>
        <dbReference type="PROSITE" id="PS50929"/>
    </source>
</evidence>
<reference evidence="14" key="1">
    <citation type="journal article" date="2023" name="Mol. Biol. Evol.">
        <title>Third-Generation Sequencing Reveals the Adaptive Role of the Epigenome in Three Deep-Sea Polychaetes.</title>
        <authorList>
            <person name="Perez M."/>
            <person name="Aroh O."/>
            <person name="Sun Y."/>
            <person name="Lan Y."/>
            <person name="Juniper S.K."/>
            <person name="Young C.R."/>
            <person name="Angers B."/>
            <person name="Qian P.Y."/>
        </authorList>
    </citation>
    <scope>NUCLEOTIDE SEQUENCE</scope>
    <source>
        <strain evidence="14">R07B-5</strain>
    </source>
</reference>
<dbReference type="Pfam" id="PF00005">
    <property type="entry name" value="ABC_tran"/>
    <property type="match status" value="1"/>
</dbReference>
<dbReference type="InterPro" id="IPR017871">
    <property type="entry name" value="ABC_transporter-like_CS"/>
</dbReference>
<feature type="transmembrane region" description="Helical" evidence="11">
    <location>
        <begin position="90"/>
        <end position="111"/>
    </location>
</feature>
<dbReference type="InterPro" id="IPR027417">
    <property type="entry name" value="P-loop_NTPase"/>
</dbReference>
<dbReference type="PROSITE" id="PS00211">
    <property type="entry name" value="ABC_TRANSPORTER_1"/>
    <property type="match status" value="1"/>
</dbReference>
<comment type="subcellular location">
    <subcellularLocation>
        <location evidence="1">Mitochondrion inner membrane</location>
        <topology evidence="1">Multi-pass membrane protein</topology>
    </subcellularLocation>
</comment>
<name>A0AAD9PA34_RIDPI</name>
<evidence type="ECO:0000256" key="5">
    <source>
        <dbReference type="ARBA" id="ARBA00022840"/>
    </source>
</evidence>
<dbReference type="FunFam" id="1.20.1560.10:FF:000004">
    <property type="entry name" value="ATP-binding cassette sub-family B member 7"/>
    <property type="match status" value="1"/>
</dbReference>
<dbReference type="AlphaFoldDB" id="A0AAD9PA34"/>
<evidence type="ECO:0000259" key="12">
    <source>
        <dbReference type="PROSITE" id="PS50893"/>
    </source>
</evidence>
<dbReference type="Pfam" id="PF00664">
    <property type="entry name" value="ABC_membrane"/>
    <property type="match status" value="1"/>
</dbReference>
<keyword evidence="4" id="KW-0547">Nucleotide-binding</keyword>
<evidence type="ECO:0000256" key="9">
    <source>
        <dbReference type="ARBA" id="ARBA00042945"/>
    </source>
</evidence>
<keyword evidence="5" id="KW-0067">ATP-binding</keyword>
<dbReference type="InterPro" id="IPR011527">
    <property type="entry name" value="ABC1_TM_dom"/>
</dbReference>
<evidence type="ECO:0000256" key="1">
    <source>
        <dbReference type="ARBA" id="ARBA00004448"/>
    </source>
</evidence>
<evidence type="ECO:0000256" key="11">
    <source>
        <dbReference type="SAM" id="Phobius"/>
    </source>
</evidence>
<dbReference type="EMBL" id="JAODUO010000070">
    <property type="protein sequence ID" value="KAK2190731.1"/>
    <property type="molecule type" value="Genomic_DNA"/>
</dbReference>
<evidence type="ECO:0000256" key="2">
    <source>
        <dbReference type="ARBA" id="ARBA00022448"/>
    </source>
</evidence>
<keyword evidence="15" id="KW-1185">Reference proteome</keyword>
<feature type="transmembrane region" description="Helical" evidence="11">
    <location>
        <begin position="364"/>
        <end position="382"/>
    </location>
</feature>
<dbReference type="InterPro" id="IPR003593">
    <property type="entry name" value="AAA+_ATPase"/>
</dbReference>
<evidence type="ECO:0000256" key="4">
    <source>
        <dbReference type="ARBA" id="ARBA00022741"/>
    </source>
</evidence>
<dbReference type="PANTHER" id="PTHR24221:SF402">
    <property type="entry name" value="IRON-SULFUR CLUSTERS TRANSPORTER ABCB7, MITOCHONDRIAL"/>
    <property type="match status" value="1"/>
</dbReference>
<dbReference type="InterPro" id="IPR036640">
    <property type="entry name" value="ABC1_TM_sf"/>
</dbReference>
<dbReference type="GO" id="GO:0016887">
    <property type="term" value="F:ATP hydrolysis activity"/>
    <property type="evidence" value="ECO:0007669"/>
    <property type="project" value="InterPro"/>
</dbReference>
<dbReference type="GO" id="GO:0005743">
    <property type="term" value="C:mitochondrial inner membrane"/>
    <property type="evidence" value="ECO:0007669"/>
    <property type="project" value="UniProtKB-SubCell"/>
</dbReference>
<dbReference type="FunFam" id="3.40.50.300:FF:000186">
    <property type="entry name" value="ATP-binding cassette sub-family B member 7, mitochondrial"/>
    <property type="match status" value="1"/>
</dbReference>
<keyword evidence="7 11" id="KW-0472">Membrane</keyword>
<dbReference type="Gene3D" id="1.20.1560.10">
    <property type="entry name" value="ABC transporter type 1, transmembrane domain"/>
    <property type="match status" value="1"/>
</dbReference>
<accession>A0AAD9PA34</accession>